<organism evidence="1 2">
    <name type="scientific">Pyricularia grisea</name>
    <name type="common">Crabgrass-specific blast fungus</name>
    <name type="synonym">Magnaporthe grisea</name>
    <dbReference type="NCBI Taxonomy" id="148305"/>
    <lineage>
        <taxon>Eukaryota</taxon>
        <taxon>Fungi</taxon>
        <taxon>Dikarya</taxon>
        <taxon>Ascomycota</taxon>
        <taxon>Pezizomycotina</taxon>
        <taxon>Sordariomycetes</taxon>
        <taxon>Sordariomycetidae</taxon>
        <taxon>Magnaporthales</taxon>
        <taxon>Pyriculariaceae</taxon>
        <taxon>Pyricularia</taxon>
    </lineage>
</organism>
<reference evidence="2" key="1">
    <citation type="journal article" date="2019" name="Mol. Biol. Evol.">
        <title>Blast fungal genomes show frequent chromosomal changes, gene gains and losses, and effector gene turnover.</title>
        <authorList>
            <person name="Gomez Luciano L.B."/>
            <person name="Jason Tsai I."/>
            <person name="Chuma I."/>
            <person name="Tosa Y."/>
            <person name="Chen Y.H."/>
            <person name="Li J.Y."/>
            <person name="Li M.Y."/>
            <person name="Jade Lu M.Y."/>
            <person name="Nakayashiki H."/>
            <person name="Li W.H."/>
        </authorList>
    </citation>
    <scope>NUCLEOTIDE SEQUENCE</scope>
    <source>
        <strain evidence="2">NI907</strain>
    </source>
</reference>
<keyword evidence="1" id="KW-1185">Reference proteome</keyword>
<dbReference type="KEGG" id="pgri:PgNI_04919"/>
<accession>A0A6P8B8N1</accession>
<evidence type="ECO:0000313" key="2">
    <source>
        <dbReference type="RefSeq" id="XP_030983540.1"/>
    </source>
</evidence>
<proteinExistence type="predicted"/>
<evidence type="ECO:0000313" key="1">
    <source>
        <dbReference type="Proteomes" id="UP000515153"/>
    </source>
</evidence>
<sequence>MPQAHVAIKPSSAKSLLRIFYVHKDITQPHFLHSPVVLLVELFIRAHVYLLVVVFLQKGQQHLGLLLLGQLDLLHAGFARSLLGRGVKRGLDSLVDLDQLPVAVTQVGRLGQQLQADHVAGRVAVDLPQGAQGHQQAGVVAALAERVQQHARQGAPRLFVGPFGAESPSGADHAREQIPADGYLAVSDLVRHGRPVESVDGEGFEQRKEGIRIRLQQVLLRQAVVDIARLFSLALLVLVEHKCVGRDLARLEGHPQLLKFGVQASLAVVFGHKRKGLKTRLRNKVQPQPLCDLVLALRRLEQTDRPVDQRLPAAQLDKRFARLDHGPCDLFTLFEILRYSGSQHGANQSVYLHLGGQDALCLHEFEHAQRPFEVASADQPLQPLAHEELIGNLERQPRLAAHVYGARKHHVDKDVEGSLGLLGHQKCRYDLVVVLNFHVLAEHLSQ</sequence>
<dbReference type="Proteomes" id="UP000515153">
    <property type="component" value="Unplaced"/>
</dbReference>
<name>A0A6P8B8N1_PYRGI</name>
<protein>
    <submittedName>
        <fullName evidence="2">Uncharacterized protein</fullName>
    </submittedName>
</protein>
<reference evidence="2" key="3">
    <citation type="submission" date="2025-08" db="UniProtKB">
        <authorList>
            <consortium name="RefSeq"/>
        </authorList>
    </citation>
    <scope>IDENTIFICATION</scope>
    <source>
        <strain evidence="2">NI907</strain>
    </source>
</reference>
<dbReference type="AlphaFoldDB" id="A0A6P8B8N1"/>
<reference evidence="2" key="2">
    <citation type="submission" date="2019-10" db="EMBL/GenBank/DDBJ databases">
        <authorList>
            <consortium name="NCBI Genome Project"/>
        </authorList>
    </citation>
    <scope>NUCLEOTIDE SEQUENCE</scope>
    <source>
        <strain evidence="2">NI907</strain>
    </source>
</reference>
<dbReference type="GeneID" id="41959869"/>
<dbReference type="RefSeq" id="XP_030983540.1">
    <property type="nucleotide sequence ID" value="XM_031124960.1"/>
</dbReference>
<gene>
    <name evidence="2" type="ORF">PgNI_04919</name>
</gene>